<accession>B5FDK9</accession>
<dbReference type="HOGENOM" id="CLU_049945_0_0_6"/>
<reference evidence="2 3" key="2">
    <citation type="journal article" date="2009" name="Nature">
        <title>A single regulatory gene is sufficient to alter bacterial host range.</title>
        <authorList>
            <person name="Mandel M.J."/>
            <person name="Wollenberg M.S."/>
            <person name="Stabb E.V."/>
            <person name="Visick K.L."/>
            <person name="Ruby E.G."/>
        </authorList>
    </citation>
    <scope>NUCLEOTIDE SEQUENCE [LARGE SCALE GENOMIC DNA]</scope>
    <source>
        <strain evidence="2 3">MJ11</strain>
    </source>
</reference>
<evidence type="ECO:0000313" key="3">
    <source>
        <dbReference type="Proteomes" id="UP000001857"/>
    </source>
</evidence>
<dbReference type="Gene3D" id="3.90.1200.10">
    <property type="match status" value="1"/>
</dbReference>
<dbReference type="SMART" id="SM00587">
    <property type="entry name" value="CHK"/>
    <property type="match status" value="1"/>
</dbReference>
<name>B5FDK9_ALIFM</name>
<organism evidence="2 3">
    <name type="scientific">Aliivibrio fischeri (strain MJ11)</name>
    <name type="common">Vibrio fischeri</name>
    <dbReference type="NCBI Taxonomy" id="388396"/>
    <lineage>
        <taxon>Bacteria</taxon>
        <taxon>Pseudomonadati</taxon>
        <taxon>Pseudomonadota</taxon>
        <taxon>Gammaproteobacteria</taxon>
        <taxon>Vibrionales</taxon>
        <taxon>Vibrionaceae</taxon>
        <taxon>Aliivibrio</taxon>
    </lineage>
</organism>
<dbReference type="InterPro" id="IPR011009">
    <property type="entry name" value="Kinase-like_dom_sf"/>
</dbReference>
<feature type="domain" description="CHK kinase-like" evidence="1">
    <location>
        <begin position="109"/>
        <end position="266"/>
    </location>
</feature>
<dbReference type="KEGG" id="vfm:VFMJ11_1203"/>
<dbReference type="InterPro" id="IPR015897">
    <property type="entry name" value="CHK_kinase-like"/>
</dbReference>
<dbReference type="Pfam" id="PF02958">
    <property type="entry name" value="EcKL"/>
    <property type="match status" value="2"/>
</dbReference>
<reference evidence="3" key="1">
    <citation type="submission" date="2008-08" db="EMBL/GenBank/DDBJ databases">
        <title>Complete sequence of Vibrio fischeri strain MJ11.</title>
        <authorList>
            <person name="Mandel M.J."/>
            <person name="Stabb E.V."/>
            <person name="Ruby E.G."/>
            <person name="Ferriera S."/>
            <person name="Johnson J."/>
            <person name="Kravitz S."/>
            <person name="Beeson K."/>
            <person name="Sutton G."/>
            <person name="Rogers Y.-H."/>
            <person name="Friedman R."/>
            <person name="Frazier M."/>
            <person name="Venter J.C."/>
        </authorList>
    </citation>
    <scope>NUCLEOTIDE SEQUENCE [LARGE SCALE GENOMIC DNA]</scope>
    <source>
        <strain evidence="3">MJ11</strain>
    </source>
</reference>
<dbReference type="EMBL" id="CP001139">
    <property type="protein sequence ID" value="ACH65958.1"/>
    <property type="molecule type" value="Genomic_DNA"/>
</dbReference>
<dbReference type="InterPro" id="IPR004119">
    <property type="entry name" value="EcKL"/>
</dbReference>
<dbReference type="SUPFAM" id="SSF56112">
    <property type="entry name" value="Protein kinase-like (PK-like)"/>
    <property type="match status" value="1"/>
</dbReference>
<dbReference type="RefSeq" id="WP_012533396.1">
    <property type="nucleotide sequence ID" value="NC_011184.1"/>
</dbReference>
<sequence>MFDLSRISGFENASITQTDTLQTLWGGYGELVRLHLRNAPTSSVIIKQITLPKPKVHPRGWNTDRSHQRKLDSYQVELNWYQDYANSVSLYNPVPCCLYVEQRDNELVLVLEDLATAGFPLVKTDVSLDEAKACLTWLAYFHIEHLNTQPIELWETGTYWHLDTRPDELEALTDLPLKDAAFKIDQTLKNTRYQTLVHGDAKLANFCFSEDGKHVAAVDFQYIGKGCGMKDVILFISSCIPPEKCAELESELLDHYFEQIKHALGEDQLETALEIEAEWRPLYCIAWADFHRFVKGWSPEHWKINEYTEGLKLKALGALGDNGYYSFGLIKAVVHDLYYKI</sequence>
<proteinExistence type="predicted"/>
<evidence type="ECO:0000259" key="1">
    <source>
        <dbReference type="SMART" id="SM00587"/>
    </source>
</evidence>
<dbReference type="Proteomes" id="UP000001857">
    <property type="component" value="Chromosome I"/>
</dbReference>
<dbReference type="PANTHER" id="PTHR11012:SF30">
    <property type="entry name" value="PROTEIN KINASE-LIKE DOMAIN-CONTAINING"/>
    <property type="match status" value="1"/>
</dbReference>
<dbReference type="PANTHER" id="PTHR11012">
    <property type="entry name" value="PROTEIN KINASE-LIKE DOMAIN-CONTAINING"/>
    <property type="match status" value="1"/>
</dbReference>
<evidence type="ECO:0000313" key="2">
    <source>
        <dbReference type="EMBL" id="ACH65958.1"/>
    </source>
</evidence>
<dbReference type="AlphaFoldDB" id="B5FDK9"/>
<gene>
    <name evidence="2" type="ordered locus">VFMJ11_1203</name>
</gene>
<protein>
    <recommendedName>
        <fullName evidence="1">CHK kinase-like domain-containing protein</fullName>
    </recommendedName>
</protein>